<name>A0ABR1FGQ3_AURAN</name>
<evidence type="ECO:0000256" key="3">
    <source>
        <dbReference type="ARBA" id="ARBA00022801"/>
    </source>
</evidence>
<reference evidence="6 7" key="1">
    <citation type="submission" date="2024-03" db="EMBL/GenBank/DDBJ databases">
        <title>Aureococcus anophagefferens CCMP1851 and Kratosvirus quantuckense: Draft genome of a second virus-susceptible host strain in the model system.</title>
        <authorList>
            <person name="Chase E."/>
            <person name="Truchon A.R."/>
            <person name="Schepens W."/>
            <person name="Wilhelm S.W."/>
        </authorList>
    </citation>
    <scope>NUCLEOTIDE SEQUENCE [LARGE SCALE GENOMIC DNA]</scope>
    <source>
        <strain evidence="6 7">CCMP1851</strain>
    </source>
</reference>
<protein>
    <submittedName>
        <fullName evidence="6">Lys63-specific deubiquitinase</fullName>
    </submittedName>
</protein>
<dbReference type="Pfam" id="PF05903">
    <property type="entry name" value="Peptidase_C97"/>
    <property type="match status" value="1"/>
</dbReference>
<evidence type="ECO:0000313" key="6">
    <source>
        <dbReference type="EMBL" id="KAK7230470.1"/>
    </source>
</evidence>
<evidence type="ECO:0000256" key="1">
    <source>
        <dbReference type="ARBA" id="ARBA00008140"/>
    </source>
</evidence>
<evidence type="ECO:0000313" key="7">
    <source>
        <dbReference type="Proteomes" id="UP001363151"/>
    </source>
</evidence>
<evidence type="ECO:0000256" key="4">
    <source>
        <dbReference type="SAM" id="MobiDB-lite"/>
    </source>
</evidence>
<dbReference type="SMART" id="SM01179">
    <property type="entry name" value="DUF862"/>
    <property type="match status" value="1"/>
</dbReference>
<keyword evidence="7" id="KW-1185">Reference proteome</keyword>
<dbReference type="PANTHER" id="PTHR12378">
    <property type="entry name" value="DESUMOYLATING ISOPEPTIDASE"/>
    <property type="match status" value="1"/>
</dbReference>
<evidence type="ECO:0000256" key="2">
    <source>
        <dbReference type="ARBA" id="ARBA00022670"/>
    </source>
</evidence>
<gene>
    <name evidence="6" type="ORF">SO694_00174011</name>
</gene>
<evidence type="ECO:0000259" key="5">
    <source>
        <dbReference type="PROSITE" id="PS51858"/>
    </source>
</evidence>
<dbReference type="InterPro" id="IPR008580">
    <property type="entry name" value="PPPDE_dom"/>
</dbReference>
<feature type="compositionally biased region" description="Basic and acidic residues" evidence="4">
    <location>
        <begin position="163"/>
        <end position="172"/>
    </location>
</feature>
<proteinExistence type="inferred from homology"/>
<accession>A0ABR1FGQ3</accession>
<dbReference type="PROSITE" id="PS51858">
    <property type="entry name" value="PPPDE"/>
    <property type="match status" value="1"/>
</dbReference>
<comment type="caution">
    <text evidence="6">The sequence shown here is derived from an EMBL/GenBank/DDBJ whole genome shotgun (WGS) entry which is preliminary data.</text>
</comment>
<feature type="domain" description="PPPDE" evidence="5">
    <location>
        <begin position="6"/>
        <end position="140"/>
    </location>
</feature>
<sequence length="187" mass="19683">MVSRERTVTLHVYDFVATGSRTSAALSWLQLGLHHSGVEINGSEYSFNDGGVFKAPPQACSRGAAPQCVLVESLHLGAHVGSVNDFNGVLNDLRRAFPPGSYALTSRNCNHFSDAFVRALGLGGIPARVNRAASYGRWLGLGAKGLQVGGDAPAPAPAPAPRDPAREQKKELTAEQRAILARLKGGA</sequence>
<dbReference type="PANTHER" id="PTHR12378:SF80">
    <property type="entry name" value="IP06716P-RELATED"/>
    <property type="match status" value="1"/>
</dbReference>
<comment type="similarity">
    <text evidence="1">Belongs to the DeSI family.</text>
</comment>
<organism evidence="6 7">
    <name type="scientific">Aureococcus anophagefferens</name>
    <name type="common">Harmful bloom alga</name>
    <dbReference type="NCBI Taxonomy" id="44056"/>
    <lineage>
        <taxon>Eukaryota</taxon>
        <taxon>Sar</taxon>
        <taxon>Stramenopiles</taxon>
        <taxon>Ochrophyta</taxon>
        <taxon>Pelagophyceae</taxon>
        <taxon>Pelagomonadales</taxon>
        <taxon>Pelagomonadaceae</taxon>
        <taxon>Aureococcus</taxon>
    </lineage>
</organism>
<dbReference type="EMBL" id="JBBJCI010000430">
    <property type="protein sequence ID" value="KAK7230470.1"/>
    <property type="molecule type" value="Genomic_DNA"/>
</dbReference>
<dbReference type="Proteomes" id="UP001363151">
    <property type="component" value="Unassembled WGS sequence"/>
</dbReference>
<dbReference type="Gene3D" id="3.90.1720.30">
    <property type="entry name" value="PPPDE domains"/>
    <property type="match status" value="1"/>
</dbReference>
<feature type="region of interest" description="Disordered" evidence="4">
    <location>
        <begin position="150"/>
        <end position="172"/>
    </location>
</feature>
<keyword evidence="3" id="KW-0378">Hydrolase</keyword>
<dbReference type="InterPro" id="IPR042266">
    <property type="entry name" value="PPPDE_sf"/>
</dbReference>
<keyword evidence="2" id="KW-0645">Protease</keyword>